<gene>
    <name evidence="1" type="ORF">METUNv1_03580</name>
</gene>
<name>F5RGY8_METUF</name>
<accession>F5RGY8</accession>
<sequence>MSTDHTRRRILKASAGLFVPGLFGTIARAAAAAEADNRILVVFEMSGGNDGLNTVVPYADDRYYRLRPNIGIRPDKLRRLDERFGFNPGLAGFERLWKDGQLAVVHGCGYENPSFSHFTSMAYWHTATPNSGDDYGWVGRLADTMSPQPTPNYVLNIDSTQSLAVRSRVHTPVVFDDPERFMRSALHEERALLDDVTVASRDNPSRRFLEQVAVSARESSLAVREAWSRYKTPIDYGIVPLGLPKVAACIAAGLPARLYYAGYRNNAFDTHVQQPDLHQRLLTYTADAISGFLRDMERLGQADRVSLLIFSEFGRRAAENTSLGTDHGTANVMFFAGKAVKGGHYGTPSDLGALDAGGNLVHTTDFRHAYASAIYGWLKLGAADQVLKGRFAPVPVFG</sequence>
<organism evidence="1 2">
    <name type="scientific">Methyloversatilis universalis (strain ATCC BAA-1314 / DSM 25237 / JCM 13912 / CCUG 52030 / FAM5)</name>
    <dbReference type="NCBI Taxonomy" id="1000565"/>
    <lineage>
        <taxon>Bacteria</taxon>
        <taxon>Pseudomonadati</taxon>
        <taxon>Pseudomonadota</taxon>
        <taxon>Betaproteobacteria</taxon>
        <taxon>Nitrosomonadales</taxon>
        <taxon>Sterolibacteriaceae</taxon>
        <taxon>Methyloversatilis</taxon>
    </lineage>
</organism>
<evidence type="ECO:0000313" key="2">
    <source>
        <dbReference type="Proteomes" id="UP000005019"/>
    </source>
</evidence>
<dbReference type="Proteomes" id="UP000005019">
    <property type="component" value="Unassembled WGS sequence"/>
</dbReference>
<protein>
    <recommendedName>
        <fullName evidence="3">DUF1501 domain-containing protein</fullName>
    </recommendedName>
</protein>
<dbReference type="OrthoDB" id="9779968at2"/>
<dbReference type="PANTHER" id="PTHR43737">
    <property type="entry name" value="BLL7424 PROTEIN"/>
    <property type="match status" value="1"/>
</dbReference>
<dbReference type="RefSeq" id="WP_008064082.1">
    <property type="nucleotide sequence ID" value="NZ_AFHG01000058.1"/>
</dbReference>
<evidence type="ECO:0000313" key="1">
    <source>
        <dbReference type="EMBL" id="EGK70192.1"/>
    </source>
</evidence>
<dbReference type="Pfam" id="PF07394">
    <property type="entry name" value="DUF1501"/>
    <property type="match status" value="1"/>
</dbReference>
<dbReference type="AlphaFoldDB" id="F5RGY8"/>
<dbReference type="PROSITE" id="PS51318">
    <property type="entry name" value="TAT"/>
    <property type="match status" value="1"/>
</dbReference>
<dbReference type="eggNOG" id="COG4102">
    <property type="taxonomic scope" value="Bacteria"/>
</dbReference>
<dbReference type="InterPro" id="IPR010869">
    <property type="entry name" value="DUF1501"/>
</dbReference>
<keyword evidence="2" id="KW-1185">Reference proteome</keyword>
<dbReference type="PANTHER" id="PTHR43737:SF1">
    <property type="entry name" value="DUF1501 DOMAIN-CONTAINING PROTEIN"/>
    <property type="match status" value="1"/>
</dbReference>
<evidence type="ECO:0008006" key="3">
    <source>
        <dbReference type="Google" id="ProtNLM"/>
    </source>
</evidence>
<reference evidence="1 2" key="1">
    <citation type="journal article" date="2011" name="J. Bacteriol.">
        <title>Genome sequence of Methyloversatilis universalis FAM5T, a methylotrophic representative of the order Rhodocyclales.</title>
        <authorList>
            <person name="Kittichotirat W."/>
            <person name="Good N.M."/>
            <person name="Hall R."/>
            <person name="Bringel F."/>
            <person name="Lajus A."/>
            <person name="Medigue C."/>
            <person name="Smalley N.E."/>
            <person name="Beck D."/>
            <person name="Bumgarner R."/>
            <person name="Vuilleumier S."/>
            <person name="Kalyuzhnaya M.G."/>
        </authorList>
    </citation>
    <scope>NUCLEOTIDE SEQUENCE [LARGE SCALE GENOMIC DNA]</scope>
    <source>
        <strain evidence="2">ATCC BAA-1314 / JCM 13912 / FAM5</strain>
    </source>
</reference>
<dbReference type="EMBL" id="AFHG01000058">
    <property type="protein sequence ID" value="EGK70192.1"/>
    <property type="molecule type" value="Genomic_DNA"/>
</dbReference>
<comment type="caution">
    <text evidence="1">The sequence shown here is derived from an EMBL/GenBank/DDBJ whole genome shotgun (WGS) entry which is preliminary data.</text>
</comment>
<dbReference type="InterPro" id="IPR006311">
    <property type="entry name" value="TAT_signal"/>
</dbReference>
<proteinExistence type="predicted"/>
<dbReference type="STRING" id="1000565.METUNv1_03580"/>